<dbReference type="AlphaFoldDB" id="A0A836G1T4"/>
<dbReference type="KEGG" id="loi:92357379"/>
<dbReference type="EMBL" id="JAFHLR010000035">
    <property type="protein sequence ID" value="KAG5466246.1"/>
    <property type="molecule type" value="Genomic_DNA"/>
</dbReference>
<protein>
    <submittedName>
        <fullName evidence="2">Uncharacterized protein</fullName>
    </submittedName>
</protein>
<evidence type="ECO:0000256" key="1">
    <source>
        <dbReference type="SAM" id="MobiDB-lite"/>
    </source>
</evidence>
<sequence>MSTLKPSAPLLSPPPNGASPSTALDDLKLQFATEEVRKRFSAISMTDMLAVLSMLLTDPRIRECAREQTSGALKVGIHGLPFALELKRSDVSACGGRNSASRVRQPASVRSFTTAKLSPQDWCTRSLEMSEAPTLHAPAASWLSQEWTTTITSILDNASQHCEFTDEHCTVVERVQLSIKEWFEDASVEAVEREKVHAATDSDAYEDPAWLSTLTQVRHLAEAACYSKYAAVYQRLCSEAEDESDEGMATPAYVQRDDDSAKAPSSVMARWSAHRAATGPVGIPPFSLVIQCGSGGGGAGASTPSLNFDLEARNGGTRGSGLDSSGASFVVGCEWFQWVFLVQSLLTCQSAPYPGLEGGAADRDAEALAAEQEKWQQRHCTVQLLYPSEAGFSDGSDGSSGLRSAEAEYELSEPHIVLSSLLGVAMRVWCQSHPHIVAHVLQLEEDTYPRHIYDGSLFWSVWPLSDSAVLDQCECTAASGSMPIPLLPGECFAHELGSGGGGEG</sequence>
<dbReference type="Proteomes" id="UP000674143">
    <property type="component" value="Unassembled WGS sequence"/>
</dbReference>
<dbReference type="RefSeq" id="XP_067059136.1">
    <property type="nucleotide sequence ID" value="XM_067203445.1"/>
</dbReference>
<keyword evidence="3" id="KW-1185">Reference proteome</keyword>
<proteinExistence type="predicted"/>
<name>A0A836G1T4_9TRYP</name>
<reference evidence="3" key="1">
    <citation type="journal article" date="2021" name="Microbiol. Resour. Announc.">
        <title>LGAAP: Leishmaniinae Genome Assembly and Annotation Pipeline.</title>
        <authorList>
            <person name="Almutairi H."/>
            <person name="Urbaniak M.D."/>
            <person name="Bates M.D."/>
            <person name="Jariyapan N."/>
            <person name="Kwakye-Nuako G."/>
            <person name="Thomaz-Soccol V."/>
            <person name="Al-Salem W.S."/>
            <person name="Dillon R.J."/>
            <person name="Bates P.A."/>
            <person name="Gatherer D."/>
        </authorList>
    </citation>
    <scope>NUCLEOTIDE SEQUENCE [LARGE SCALE GENOMIC DNA]</scope>
</reference>
<reference evidence="3" key="2">
    <citation type="journal article" date="2021" name="Sci. Data">
        <title>Chromosome-scale genome sequencing, assembly and annotation of six genomes from subfamily Leishmaniinae.</title>
        <authorList>
            <person name="Almutairi H."/>
            <person name="Urbaniak M.D."/>
            <person name="Bates M.D."/>
            <person name="Jariyapan N."/>
            <person name="Kwakye-Nuako G."/>
            <person name="Thomaz Soccol V."/>
            <person name="Al-Salem W.S."/>
            <person name="Dillon R.J."/>
            <person name="Bates P.A."/>
            <person name="Gatherer D."/>
        </authorList>
    </citation>
    <scope>NUCLEOTIDE SEQUENCE [LARGE SCALE GENOMIC DNA]</scope>
</reference>
<feature type="compositionally biased region" description="Low complexity" evidence="1">
    <location>
        <begin position="1"/>
        <end position="10"/>
    </location>
</feature>
<comment type="caution">
    <text evidence="2">The sequence shown here is derived from an EMBL/GenBank/DDBJ whole genome shotgun (WGS) entry which is preliminary data.</text>
</comment>
<evidence type="ECO:0000313" key="2">
    <source>
        <dbReference type="EMBL" id="KAG5466246.1"/>
    </source>
</evidence>
<evidence type="ECO:0000313" key="3">
    <source>
        <dbReference type="Proteomes" id="UP000674143"/>
    </source>
</evidence>
<feature type="region of interest" description="Disordered" evidence="1">
    <location>
        <begin position="1"/>
        <end position="21"/>
    </location>
</feature>
<accession>A0A836G1T4</accession>
<gene>
    <name evidence="2" type="ORF">LSCM4_01391</name>
</gene>
<dbReference type="GeneID" id="92357379"/>
<organism evidence="2 3">
    <name type="scientific">Leishmania orientalis</name>
    <dbReference type="NCBI Taxonomy" id="2249476"/>
    <lineage>
        <taxon>Eukaryota</taxon>
        <taxon>Discoba</taxon>
        <taxon>Euglenozoa</taxon>
        <taxon>Kinetoplastea</taxon>
        <taxon>Metakinetoplastina</taxon>
        <taxon>Trypanosomatida</taxon>
        <taxon>Trypanosomatidae</taxon>
        <taxon>Leishmaniinae</taxon>
        <taxon>Leishmania</taxon>
    </lineage>
</organism>